<reference evidence="1" key="1">
    <citation type="journal article" date="2014" name="Nat. Genet.">
        <title>Genome and transcriptome of the porcine whipworm Trichuris suis.</title>
        <authorList>
            <person name="Jex A.R."/>
            <person name="Nejsum P."/>
            <person name="Schwarz E.M."/>
            <person name="Hu L."/>
            <person name="Young N.D."/>
            <person name="Hall R.S."/>
            <person name="Korhonen P.K."/>
            <person name="Liao S."/>
            <person name="Thamsborg S."/>
            <person name="Xia J."/>
            <person name="Xu P."/>
            <person name="Wang S."/>
            <person name="Scheerlinck J.P."/>
            <person name="Hofmann A."/>
            <person name="Sternberg P.W."/>
            <person name="Wang J."/>
            <person name="Gasser R.B."/>
        </authorList>
    </citation>
    <scope>NUCLEOTIDE SEQUENCE [LARGE SCALE GENOMIC DNA]</scope>
    <source>
        <strain evidence="1">DCEP-RM93F</strain>
    </source>
</reference>
<accession>A0A085NFW2</accession>
<sequence length="65" mass="7511">MKVIPVPSFPSIFYHLLVCQKRMSNKTGEEDGIHRSLISFPIICLIKPRVPTIPFMVEKKFLIII</sequence>
<dbReference type="Proteomes" id="UP000030758">
    <property type="component" value="Unassembled WGS sequence"/>
</dbReference>
<organism evidence="1">
    <name type="scientific">Trichuris suis</name>
    <name type="common">pig whipworm</name>
    <dbReference type="NCBI Taxonomy" id="68888"/>
    <lineage>
        <taxon>Eukaryota</taxon>
        <taxon>Metazoa</taxon>
        <taxon>Ecdysozoa</taxon>
        <taxon>Nematoda</taxon>
        <taxon>Enoplea</taxon>
        <taxon>Dorylaimia</taxon>
        <taxon>Trichinellida</taxon>
        <taxon>Trichuridae</taxon>
        <taxon>Trichuris</taxon>
    </lineage>
</organism>
<proteinExistence type="predicted"/>
<dbReference type="AlphaFoldDB" id="A0A085NFW2"/>
<protein>
    <submittedName>
        <fullName evidence="1">Uncharacterized protein</fullName>
    </submittedName>
</protein>
<dbReference type="EMBL" id="KL367505">
    <property type="protein sequence ID" value="KFD68358.1"/>
    <property type="molecule type" value="Genomic_DNA"/>
</dbReference>
<evidence type="ECO:0000313" key="1">
    <source>
        <dbReference type="EMBL" id="KFD68358.1"/>
    </source>
</evidence>
<gene>
    <name evidence="1" type="ORF">M514_19404</name>
</gene>
<name>A0A085NFW2_9BILA</name>